<dbReference type="Pfam" id="PF00106">
    <property type="entry name" value="adh_short"/>
    <property type="match status" value="2"/>
</dbReference>
<protein>
    <submittedName>
        <fullName evidence="3">Oxidoreductase, short chain dehydrogenase/reductase family protein</fullName>
    </submittedName>
</protein>
<name>A0A0D8XSF8_DICVI</name>
<accession>A0A0D8XSF8</accession>
<dbReference type="Gene3D" id="3.40.50.720">
    <property type="entry name" value="NAD(P)-binding Rossmann-like Domain"/>
    <property type="match status" value="1"/>
</dbReference>
<evidence type="ECO:0000313" key="3">
    <source>
        <dbReference type="EMBL" id="KJH46674.1"/>
    </source>
</evidence>
<sequence length="369" mass="41399">MIRNTTKLSRQIIGQIVLITGAGNGLGRHIAEKLALHQCILVLWDVDDEGNQETRSICEALGAKAYSYKVNISNRDEIYLAASRVLTEVGVVRILVNNAGILREIGDFLLKTDEVVEMTIRVNMMAHIWSFCGNVLGIYLIIIPTEKEERSVVARDAAGMFGLQLVQLYILYLGLPHHYSCGVDNFVSKKDGSALSCMAKAFLPSMIEHDDGHFVCICSMSGIVGAKDIVDYSASKFGAFGFQLLVEKLYIVVELIFSSSKLRPHRDFTRRSWVVPLQDFHRSLIGRPFHTPITLNSNVINLIKVDHHKSLFPNGKKILVPEKVAEEIVYAILKRKRILLLPKKANLLYAVKGVLPRRSFQRLLLFIQG</sequence>
<evidence type="ECO:0000313" key="4">
    <source>
        <dbReference type="Proteomes" id="UP000053766"/>
    </source>
</evidence>
<organism evidence="3 4">
    <name type="scientific">Dictyocaulus viviparus</name>
    <name type="common">Bovine lungworm</name>
    <dbReference type="NCBI Taxonomy" id="29172"/>
    <lineage>
        <taxon>Eukaryota</taxon>
        <taxon>Metazoa</taxon>
        <taxon>Ecdysozoa</taxon>
        <taxon>Nematoda</taxon>
        <taxon>Chromadorea</taxon>
        <taxon>Rhabditida</taxon>
        <taxon>Rhabditina</taxon>
        <taxon>Rhabditomorpha</taxon>
        <taxon>Strongyloidea</taxon>
        <taxon>Metastrongylidae</taxon>
        <taxon>Dictyocaulus</taxon>
    </lineage>
</organism>
<keyword evidence="4" id="KW-1185">Reference proteome</keyword>
<comment type="similarity">
    <text evidence="1">Belongs to the short-chain dehydrogenases/reductases (SDR) family.</text>
</comment>
<dbReference type="GO" id="GO:0016616">
    <property type="term" value="F:oxidoreductase activity, acting on the CH-OH group of donors, NAD or NADP as acceptor"/>
    <property type="evidence" value="ECO:0007669"/>
    <property type="project" value="TreeGrafter"/>
</dbReference>
<reference evidence="3 4" key="1">
    <citation type="submission" date="2013-11" db="EMBL/GenBank/DDBJ databases">
        <title>Draft genome of the bovine lungworm Dictyocaulus viviparus.</title>
        <authorList>
            <person name="Mitreva M."/>
        </authorList>
    </citation>
    <scope>NUCLEOTIDE SEQUENCE [LARGE SCALE GENOMIC DNA]</scope>
    <source>
        <strain evidence="3 4">HannoverDv2000</strain>
    </source>
</reference>
<proteinExistence type="inferred from homology"/>
<evidence type="ECO:0000256" key="1">
    <source>
        <dbReference type="ARBA" id="ARBA00006484"/>
    </source>
</evidence>
<reference evidence="4" key="2">
    <citation type="journal article" date="2016" name="Sci. Rep.">
        <title>Dictyocaulus viviparus genome, variome and transcriptome elucidate lungworm biology and support future intervention.</title>
        <authorList>
            <person name="McNulty S.N."/>
            <person name="Strube C."/>
            <person name="Rosa B.A."/>
            <person name="Martin J.C."/>
            <person name="Tyagi R."/>
            <person name="Choi Y.J."/>
            <person name="Wang Q."/>
            <person name="Hallsworth Pepin K."/>
            <person name="Zhang X."/>
            <person name="Ozersky P."/>
            <person name="Wilson R.K."/>
            <person name="Sternberg P.W."/>
            <person name="Gasser R.B."/>
            <person name="Mitreva M."/>
        </authorList>
    </citation>
    <scope>NUCLEOTIDE SEQUENCE [LARGE SCALE GENOMIC DNA]</scope>
    <source>
        <strain evidence="4">HannoverDv2000</strain>
    </source>
</reference>
<dbReference type="EMBL" id="KN716341">
    <property type="protein sequence ID" value="KJH46674.1"/>
    <property type="molecule type" value="Genomic_DNA"/>
</dbReference>
<dbReference type="AlphaFoldDB" id="A0A0D8XSF8"/>
<dbReference type="InterPro" id="IPR002347">
    <property type="entry name" value="SDR_fam"/>
</dbReference>
<dbReference type="SUPFAM" id="SSF51735">
    <property type="entry name" value="NAD(P)-binding Rossmann-fold domains"/>
    <property type="match status" value="2"/>
</dbReference>
<dbReference type="Proteomes" id="UP000053766">
    <property type="component" value="Unassembled WGS sequence"/>
</dbReference>
<gene>
    <name evidence="3" type="ORF">DICVIV_07282</name>
</gene>
<keyword evidence="2" id="KW-0560">Oxidoreductase</keyword>
<dbReference type="PANTHER" id="PTHR24322">
    <property type="entry name" value="PKSB"/>
    <property type="match status" value="1"/>
</dbReference>
<dbReference type="PRINTS" id="PR00081">
    <property type="entry name" value="GDHRDH"/>
</dbReference>
<dbReference type="STRING" id="29172.A0A0D8XSF8"/>
<dbReference type="InterPro" id="IPR036291">
    <property type="entry name" value="NAD(P)-bd_dom_sf"/>
</dbReference>
<dbReference type="OrthoDB" id="10253736at2759"/>
<dbReference type="PANTHER" id="PTHR24322:SF736">
    <property type="entry name" value="RETINOL DEHYDROGENASE 10"/>
    <property type="match status" value="1"/>
</dbReference>
<evidence type="ECO:0000256" key="2">
    <source>
        <dbReference type="ARBA" id="ARBA00023002"/>
    </source>
</evidence>